<evidence type="ECO:0000313" key="1">
    <source>
        <dbReference type="EMBL" id="HIY65139.1"/>
    </source>
</evidence>
<reference evidence="1" key="2">
    <citation type="submission" date="2021-04" db="EMBL/GenBank/DDBJ databases">
        <authorList>
            <person name="Gilroy R."/>
        </authorList>
    </citation>
    <scope>NUCLEOTIDE SEQUENCE</scope>
    <source>
        <strain evidence="1">ChiGjej1B1-98</strain>
    </source>
</reference>
<sequence>MKIVVIGGGIAGIASAGMLARDGHDVTLVEQRDTLGGRAGRWESKGFVFDTGPSWMLMREQYEHAFRLLGSELERELDVVRLDPGYSVLFERDDRITISGDPEATIAKFEDIEPGSGRRLRSYLDSAGSIAELASAGLLSNRFDSAGAFART</sequence>
<proteinExistence type="predicted"/>
<dbReference type="InterPro" id="IPR036188">
    <property type="entry name" value="FAD/NAD-bd_sf"/>
</dbReference>
<dbReference type="PANTHER" id="PTHR43734:SF1">
    <property type="entry name" value="PHYTOENE DESATURASE"/>
    <property type="match status" value="1"/>
</dbReference>
<dbReference type="AlphaFoldDB" id="A0A9D1YSS4"/>
<feature type="non-terminal residue" evidence="1">
    <location>
        <position position="152"/>
    </location>
</feature>
<dbReference type="SUPFAM" id="SSF51905">
    <property type="entry name" value="FAD/NAD(P)-binding domain"/>
    <property type="match status" value="1"/>
</dbReference>
<dbReference type="Gene3D" id="3.50.50.60">
    <property type="entry name" value="FAD/NAD(P)-binding domain"/>
    <property type="match status" value="1"/>
</dbReference>
<name>A0A9D1YSS4_9MICO</name>
<dbReference type="PRINTS" id="PR00419">
    <property type="entry name" value="ADXRDTASE"/>
</dbReference>
<dbReference type="Pfam" id="PF13450">
    <property type="entry name" value="NAD_binding_8"/>
    <property type="match status" value="1"/>
</dbReference>
<accession>A0A9D1YSS4</accession>
<evidence type="ECO:0000313" key="2">
    <source>
        <dbReference type="Proteomes" id="UP000824005"/>
    </source>
</evidence>
<comment type="caution">
    <text evidence="1">The sequence shown here is derived from an EMBL/GenBank/DDBJ whole genome shotgun (WGS) entry which is preliminary data.</text>
</comment>
<gene>
    <name evidence="1" type="ORF">H9830_02550</name>
</gene>
<dbReference type="EMBL" id="DXDC01000075">
    <property type="protein sequence ID" value="HIY65139.1"/>
    <property type="molecule type" value="Genomic_DNA"/>
</dbReference>
<dbReference type="Proteomes" id="UP000824005">
    <property type="component" value="Unassembled WGS sequence"/>
</dbReference>
<protein>
    <submittedName>
        <fullName evidence="1">FAD-dependent oxidoreductase</fullName>
    </submittedName>
</protein>
<dbReference type="PANTHER" id="PTHR43734">
    <property type="entry name" value="PHYTOENE DESATURASE"/>
    <property type="match status" value="1"/>
</dbReference>
<reference evidence="1" key="1">
    <citation type="journal article" date="2021" name="PeerJ">
        <title>Extensive microbial diversity within the chicken gut microbiome revealed by metagenomics and culture.</title>
        <authorList>
            <person name="Gilroy R."/>
            <person name="Ravi A."/>
            <person name="Getino M."/>
            <person name="Pursley I."/>
            <person name="Horton D.L."/>
            <person name="Alikhan N.F."/>
            <person name="Baker D."/>
            <person name="Gharbi K."/>
            <person name="Hall N."/>
            <person name="Watson M."/>
            <person name="Adriaenssens E.M."/>
            <person name="Foster-Nyarko E."/>
            <person name="Jarju S."/>
            <person name="Secka A."/>
            <person name="Antonio M."/>
            <person name="Oren A."/>
            <person name="Chaudhuri R.R."/>
            <person name="La Ragione R."/>
            <person name="Hildebrand F."/>
            <person name="Pallen M.J."/>
        </authorList>
    </citation>
    <scope>NUCLEOTIDE SEQUENCE</scope>
    <source>
        <strain evidence="1">ChiGjej1B1-98</strain>
    </source>
</reference>
<organism evidence="1 2">
    <name type="scientific">Candidatus Agrococcus pullicola</name>
    <dbReference type="NCBI Taxonomy" id="2838429"/>
    <lineage>
        <taxon>Bacteria</taxon>
        <taxon>Bacillati</taxon>
        <taxon>Actinomycetota</taxon>
        <taxon>Actinomycetes</taxon>
        <taxon>Micrococcales</taxon>
        <taxon>Microbacteriaceae</taxon>
        <taxon>Agrococcus</taxon>
    </lineage>
</organism>